<dbReference type="AlphaFoldDB" id="A0A498NH29"/>
<name>A0A498NH29_LABRO</name>
<feature type="domain" description="Arrestin C-terminal-like" evidence="10">
    <location>
        <begin position="693"/>
        <end position="851"/>
    </location>
</feature>
<accession>A0A498NH29</accession>
<reference evidence="11 12" key="1">
    <citation type="submission" date="2018-03" db="EMBL/GenBank/DDBJ databases">
        <title>Draft genome sequence of Rohu Carp (Labeo rohita).</title>
        <authorList>
            <person name="Das P."/>
            <person name="Kushwaha B."/>
            <person name="Joshi C.G."/>
            <person name="Kumar D."/>
            <person name="Nagpure N.S."/>
            <person name="Sahoo L."/>
            <person name="Das S.P."/>
            <person name="Bit A."/>
            <person name="Patnaik S."/>
            <person name="Meher P.K."/>
            <person name="Jayasankar P."/>
            <person name="Koringa P.G."/>
            <person name="Patel N.V."/>
            <person name="Hinsu A.T."/>
            <person name="Kumar R."/>
            <person name="Pandey M."/>
            <person name="Agarwal S."/>
            <person name="Srivastava S."/>
            <person name="Singh M."/>
            <person name="Iquebal M.A."/>
            <person name="Jaiswal S."/>
            <person name="Angadi U.B."/>
            <person name="Kumar N."/>
            <person name="Raza M."/>
            <person name="Shah T.M."/>
            <person name="Rai A."/>
            <person name="Jena J.K."/>
        </authorList>
    </citation>
    <scope>NUCLEOTIDE SEQUENCE [LARGE SCALE GENOMIC DNA]</scope>
    <source>
        <strain evidence="11">DASCIFA01</strain>
        <tissue evidence="11">Testis</tissue>
    </source>
</reference>
<dbReference type="PROSITE" id="PS00295">
    <property type="entry name" value="ARRESTINS"/>
    <property type="match status" value="1"/>
</dbReference>
<dbReference type="InterPro" id="IPR020472">
    <property type="entry name" value="WD40_PAC1"/>
</dbReference>
<dbReference type="InterPro" id="IPR013923">
    <property type="entry name" value="Autophagy-rel_prot_16_dom"/>
</dbReference>
<dbReference type="Pfam" id="PF08614">
    <property type="entry name" value="ATG16"/>
    <property type="match status" value="1"/>
</dbReference>
<evidence type="ECO:0000256" key="4">
    <source>
        <dbReference type="ARBA" id="ARBA00022737"/>
    </source>
</evidence>
<dbReference type="InterPro" id="IPR001680">
    <property type="entry name" value="WD40_rpt"/>
</dbReference>
<feature type="compositionally biased region" description="Basic and acidic residues" evidence="9">
    <location>
        <begin position="199"/>
        <end position="226"/>
    </location>
</feature>
<dbReference type="GO" id="GO:0001917">
    <property type="term" value="C:photoreceptor inner segment"/>
    <property type="evidence" value="ECO:0007669"/>
    <property type="project" value="TreeGrafter"/>
</dbReference>
<dbReference type="STRING" id="84645.A0A498NH29"/>
<dbReference type="Gene3D" id="2.60.40.840">
    <property type="match status" value="1"/>
</dbReference>
<dbReference type="SMART" id="SM00320">
    <property type="entry name" value="WD40"/>
    <property type="match status" value="5"/>
</dbReference>
<dbReference type="PROSITE" id="PS00678">
    <property type="entry name" value="WD_REPEATS_1"/>
    <property type="match status" value="3"/>
</dbReference>
<dbReference type="FunFam" id="2.130.10.10:FF:000607">
    <property type="entry name" value="Autophagy related 16 like 1"/>
    <property type="match status" value="1"/>
</dbReference>
<comment type="caution">
    <text evidence="11">The sequence shown here is derived from an EMBL/GenBank/DDBJ whole genome shotgun (WGS) entry which is preliminary data.</text>
</comment>
<dbReference type="InterPro" id="IPR000698">
    <property type="entry name" value="Arrestin"/>
</dbReference>
<dbReference type="PROSITE" id="PS50294">
    <property type="entry name" value="WD_REPEATS_REGION"/>
    <property type="match status" value="3"/>
</dbReference>
<dbReference type="Proteomes" id="UP000290572">
    <property type="component" value="Unassembled WGS sequence"/>
</dbReference>
<protein>
    <recommendedName>
        <fullName evidence="5">S-arrestin</fullName>
    </recommendedName>
    <alternativeName>
        <fullName evidence="7">Retinal S-antigen</fullName>
    </alternativeName>
    <alternativeName>
        <fullName evidence="6">Rod photoreceptor arrestin</fullName>
    </alternativeName>
</protein>
<dbReference type="SUPFAM" id="SSF81296">
    <property type="entry name" value="E set domains"/>
    <property type="match status" value="2"/>
</dbReference>
<dbReference type="PRINTS" id="PR00309">
    <property type="entry name" value="ARRESTIN"/>
</dbReference>
<dbReference type="InterPro" id="IPR014753">
    <property type="entry name" value="Arrestin_N"/>
</dbReference>
<dbReference type="InterPro" id="IPR019775">
    <property type="entry name" value="WD40_repeat_CS"/>
</dbReference>
<dbReference type="Gene3D" id="2.130.10.10">
    <property type="entry name" value="YVTN repeat-like/Quinoprotein amine dehydrogenase"/>
    <property type="match status" value="2"/>
</dbReference>
<evidence type="ECO:0000259" key="10">
    <source>
        <dbReference type="SMART" id="SM01017"/>
    </source>
</evidence>
<feature type="repeat" description="WD" evidence="8">
    <location>
        <begin position="403"/>
        <end position="444"/>
    </location>
</feature>
<dbReference type="CDD" id="cd22887">
    <property type="entry name" value="Atg16_CCD"/>
    <property type="match status" value="1"/>
</dbReference>
<dbReference type="GO" id="GO:0001750">
    <property type="term" value="C:photoreceptor outer segment"/>
    <property type="evidence" value="ECO:0007669"/>
    <property type="project" value="TreeGrafter"/>
</dbReference>
<keyword evidence="3 8" id="KW-0853">WD repeat</keyword>
<dbReference type="EMBL" id="QBIY01011510">
    <property type="protein sequence ID" value="RXN31121.1"/>
    <property type="molecule type" value="Genomic_DNA"/>
</dbReference>
<dbReference type="Pfam" id="PF02752">
    <property type="entry name" value="Arrestin_C"/>
    <property type="match status" value="1"/>
</dbReference>
<comment type="similarity">
    <text evidence="2">Belongs to the WD repeat ATG16 family.</text>
</comment>
<evidence type="ECO:0000256" key="5">
    <source>
        <dbReference type="ARBA" id="ARBA00040206"/>
    </source>
</evidence>
<dbReference type="GO" id="GO:0001664">
    <property type="term" value="F:G protein-coupled receptor binding"/>
    <property type="evidence" value="ECO:0007669"/>
    <property type="project" value="TreeGrafter"/>
</dbReference>
<dbReference type="SMART" id="SM01017">
    <property type="entry name" value="Arrestin_C"/>
    <property type="match status" value="1"/>
</dbReference>
<evidence type="ECO:0000256" key="8">
    <source>
        <dbReference type="PROSITE-ProRule" id="PRU00221"/>
    </source>
</evidence>
<evidence type="ECO:0000256" key="7">
    <source>
        <dbReference type="ARBA" id="ARBA00042071"/>
    </source>
</evidence>
<dbReference type="PANTHER" id="PTHR11792:SF15">
    <property type="entry name" value="S-ARRESTIN"/>
    <property type="match status" value="1"/>
</dbReference>
<dbReference type="InterPro" id="IPR014752">
    <property type="entry name" value="Arrestin-like_C"/>
</dbReference>
<dbReference type="InterPro" id="IPR017864">
    <property type="entry name" value="Arrestin_CS"/>
</dbReference>
<dbReference type="PROSITE" id="PS50082">
    <property type="entry name" value="WD_REPEATS_2"/>
    <property type="match status" value="4"/>
</dbReference>
<keyword evidence="12" id="KW-1185">Reference proteome</keyword>
<proteinExistence type="inferred from homology"/>
<gene>
    <name evidence="11" type="ORF">ROHU_017193</name>
</gene>
<feature type="region of interest" description="Disordered" evidence="9">
    <location>
        <begin position="199"/>
        <end position="279"/>
    </location>
</feature>
<dbReference type="Pfam" id="PF00339">
    <property type="entry name" value="Arrestin_N"/>
    <property type="match status" value="1"/>
</dbReference>
<evidence type="ECO:0000256" key="2">
    <source>
        <dbReference type="ARBA" id="ARBA00009271"/>
    </source>
</evidence>
<evidence type="ECO:0000313" key="11">
    <source>
        <dbReference type="EMBL" id="RXN31121.1"/>
    </source>
</evidence>
<feature type="repeat" description="WD" evidence="8">
    <location>
        <begin position="489"/>
        <end position="520"/>
    </location>
</feature>
<dbReference type="InterPro" id="IPR011022">
    <property type="entry name" value="Arrestin_C-like"/>
</dbReference>
<dbReference type="Gene3D" id="2.60.40.640">
    <property type="match status" value="1"/>
</dbReference>
<dbReference type="SUPFAM" id="SSF50978">
    <property type="entry name" value="WD40 repeat-like"/>
    <property type="match status" value="1"/>
</dbReference>
<dbReference type="GO" id="GO:0002031">
    <property type="term" value="P:G protein-coupled receptor internalization"/>
    <property type="evidence" value="ECO:0007669"/>
    <property type="project" value="TreeGrafter"/>
</dbReference>
<dbReference type="PANTHER" id="PTHR11792">
    <property type="entry name" value="ARRESTIN"/>
    <property type="match status" value="1"/>
</dbReference>
<dbReference type="FunFam" id="2.60.40.840:FF:000002">
    <property type="entry name" value="Arrestin 3"/>
    <property type="match status" value="1"/>
</dbReference>
<feature type="compositionally biased region" description="Polar residues" evidence="9">
    <location>
        <begin position="249"/>
        <end position="265"/>
    </location>
</feature>
<feature type="compositionally biased region" description="Acidic residues" evidence="9">
    <location>
        <begin position="232"/>
        <end position="241"/>
    </location>
</feature>
<evidence type="ECO:0000256" key="3">
    <source>
        <dbReference type="ARBA" id="ARBA00022574"/>
    </source>
</evidence>
<dbReference type="FunFam" id="1.20.5.170:FF:000039">
    <property type="entry name" value="Autophagy-related protein 16-1 isoform 1"/>
    <property type="match status" value="1"/>
</dbReference>
<dbReference type="CDD" id="cd00200">
    <property type="entry name" value="WD40"/>
    <property type="match status" value="1"/>
</dbReference>
<keyword evidence="4" id="KW-0677">Repeat</keyword>
<evidence type="ECO:0000256" key="9">
    <source>
        <dbReference type="SAM" id="MobiDB-lite"/>
    </source>
</evidence>
<dbReference type="InterPro" id="IPR015943">
    <property type="entry name" value="WD40/YVTN_repeat-like_dom_sf"/>
</dbReference>
<sequence>MAGRRVECLWKRHVVEQLKQRDRVQRQAFEEIIHQYNRLLEKSDLQVVFSERLQTEKYEQQNRHDLSPGVEGGRSDSLQQEMAQMRIKHQEELTELHKKRGELAQSVIELNNQIQQKDKEIQSNEAKMLEYQQQISHLEGECRELRNSLADLERANQTLRDEYDALQITFSALEEKLRKTTEENQELVTRWMAEKAQEANRLNAENEKDSRRRQAKLQKDLADAAKEPLPIDPDDDIEVLSEDVGKGTGETSPTRQISRTPSRRVSQPPPPAGLLDSISNIFGRRRSVNSFSSSPETAEVPSACADVRVPSTALHIFDAHDGEVNAVRFSPGSRLLATGGMDRRVKLWEVISGRCEPKGALTGSNAGITSIEFDSAGSYLLAASNDFASRIWTVDDYRLRHTLTGHSGKVLSARFLLDNARIVSGSYDRTLKLWDLRSKVCMKTVFAGSSCNDIVCTEQCVMSGHFDKKVRFWDISAQGFKCGSDFTRVTFSPDGSYVAAGSADGVLYIWNVLTGKLDKTLDKGHRNIFSQYDNITDGVVLIDPELVKGKKVYVMLSCTFRYGRDDMDVMGMAFRRDIFLCTRQVYPPLQDKERSIHTKVQEKILRKLGDNAYPFFFEFPDNLPCSVCLQPGPTDVGKHCAVEFEVKAFCAENQDEKAQKRSSVRLAIRKIQYAPDTCDAAPSAETTCEFIMSDKPLHMRVSLEKEIYYHGEEINISVEVDNSSNRNVKDLSVSVEQITNVVLYSNDKYVKSVAHEETTDTIPSGTSLKKVYTLCPLLDNNRDRLGLALDGKLKHEDTNLASSSIVKDEVLKEILGMLVAYRVVVKCNAAGIVGSSEVAVEVPIKLMHPKPDPVNLLFVFNRNCILTSEQGEDTTDLVFEEFKRSYLKGVIGDDDESPAEP</sequence>
<evidence type="ECO:0000256" key="1">
    <source>
        <dbReference type="ARBA" id="ARBA00005298"/>
    </source>
</evidence>
<comment type="similarity">
    <text evidence="1">Belongs to the arrestin family.</text>
</comment>
<dbReference type="FunFam" id="2.60.40.640:FF:000011">
    <property type="entry name" value="S-arrestin isoform X2"/>
    <property type="match status" value="1"/>
</dbReference>
<dbReference type="Pfam" id="PF00400">
    <property type="entry name" value="WD40"/>
    <property type="match status" value="4"/>
</dbReference>
<evidence type="ECO:0000256" key="6">
    <source>
        <dbReference type="ARBA" id="ARBA00041305"/>
    </source>
</evidence>
<dbReference type="InterPro" id="IPR036322">
    <property type="entry name" value="WD40_repeat_dom_sf"/>
</dbReference>
<dbReference type="InterPro" id="IPR014756">
    <property type="entry name" value="Ig_E-set"/>
</dbReference>
<dbReference type="GO" id="GO:0007165">
    <property type="term" value="P:signal transduction"/>
    <property type="evidence" value="ECO:0007669"/>
    <property type="project" value="InterPro"/>
</dbReference>
<evidence type="ECO:0000313" key="12">
    <source>
        <dbReference type="Proteomes" id="UP000290572"/>
    </source>
</evidence>
<dbReference type="PRINTS" id="PR00320">
    <property type="entry name" value="GPROTEINBRPT"/>
</dbReference>
<dbReference type="Gene3D" id="1.20.5.170">
    <property type="match status" value="1"/>
</dbReference>
<feature type="repeat" description="WD" evidence="8">
    <location>
        <begin position="317"/>
        <end position="358"/>
    </location>
</feature>
<organism evidence="11 12">
    <name type="scientific">Labeo rohita</name>
    <name type="common">Indian major carp</name>
    <name type="synonym">Cyprinus rohita</name>
    <dbReference type="NCBI Taxonomy" id="84645"/>
    <lineage>
        <taxon>Eukaryota</taxon>
        <taxon>Metazoa</taxon>
        <taxon>Chordata</taxon>
        <taxon>Craniata</taxon>
        <taxon>Vertebrata</taxon>
        <taxon>Euteleostomi</taxon>
        <taxon>Actinopterygii</taxon>
        <taxon>Neopterygii</taxon>
        <taxon>Teleostei</taxon>
        <taxon>Ostariophysi</taxon>
        <taxon>Cypriniformes</taxon>
        <taxon>Cyprinidae</taxon>
        <taxon>Labeoninae</taxon>
        <taxon>Labeonini</taxon>
        <taxon>Labeo</taxon>
    </lineage>
</organism>
<dbReference type="InterPro" id="IPR011021">
    <property type="entry name" value="Arrestin-like_N"/>
</dbReference>
<dbReference type="GO" id="GO:0007399">
    <property type="term" value="P:nervous system development"/>
    <property type="evidence" value="ECO:0007669"/>
    <property type="project" value="UniProtKB-ARBA"/>
</dbReference>
<feature type="repeat" description="WD" evidence="8">
    <location>
        <begin position="361"/>
        <end position="402"/>
    </location>
</feature>